<comment type="similarity">
    <text evidence="2 7">Belongs to the tetraspanin (TM4SF) family.</text>
</comment>
<sequence>MAPKAVFAARKDDERIDRWISCIKYTLFCLNIVGFLFGAAMFGMCIWMRKDPGMEDWVTRLDLWSFYSGVYVLLTGSLLVLVCTFVGCCSALTENQAMLRIFAATQAVCFLFGLAGSAVLLDYSTYNSHIQPILRDVFRKLIMNSQYDDVSYVLNQVQESVSCCGADGPSDYLSLRKPLPTECRDTVTGNAFFYGCVEELTWFLEERSAWLAGISMTLCLGHVVNVVLALLLVKALRQEESRG</sequence>
<keyword evidence="8" id="KW-1185">Reference proteome</keyword>
<dbReference type="InterPro" id="IPR008952">
    <property type="entry name" value="Tetraspanin_EC2_sf"/>
</dbReference>
<dbReference type="KEGG" id="tpal:117652710"/>
<proteinExistence type="inferred from homology"/>
<evidence type="ECO:0000313" key="8">
    <source>
        <dbReference type="Proteomes" id="UP000515158"/>
    </source>
</evidence>
<feature type="transmembrane region" description="Helical" evidence="7">
    <location>
        <begin position="209"/>
        <end position="233"/>
    </location>
</feature>
<dbReference type="PIRSF" id="PIRSF002419">
    <property type="entry name" value="Tetraspanin"/>
    <property type="match status" value="1"/>
</dbReference>
<evidence type="ECO:0000256" key="4">
    <source>
        <dbReference type="ARBA" id="ARBA00022989"/>
    </source>
</evidence>
<dbReference type="GeneID" id="117652710"/>
<dbReference type="Pfam" id="PF00335">
    <property type="entry name" value="Tetraspanin"/>
    <property type="match status" value="1"/>
</dbReference>
<feature type="transmembrane region" description="Helical" evidence="7">
    <location>
        <begin position="99"/>
        <end position="121"/>
    </location>
</feature>
<evidence type="ECO:0000256" key="1">
    <source>
        <dbReference type="ARBA" id="ARBA00004141"/>
    </source>
</evidence>
<feature type="transmembrane region" description="Helical" evidence="7">
    <location>
        <begin position="25"/>
        <end position="49"/>
    </location>
</feature>
<evidence type="ECO:0000256" key="5">
    <source>
        <dbReference type="ARBA" id="ARBA00023136"/>
    </source>
</evidence>
<dbReference type="CTD" id="31080"/>
<dbReference type="Proteomes" id="UP000515158">
    <property type="component" value="Unplaced"/>
</dbReference>
<dbReference type="InterPro" id="IPR018499">
    <property type="entry name" value="Tetraspanin/Peripherin"/>
</dbReference>
<keyword evidence="4 7" id="KW-1133">Transmembrane helix</keyword>
<feature type="disulfide bond" evidence="6">
    <location>
        <begin position="163"/>
        <end position="196"/>
    </location>
</feature>
<comment type="subcellular location">
    <subcellularLocation>
        <location evidence="1 7">Membrane</location>
        <topology evidence="1 7">Multi-pass membrane protein</topology>
    </subcellularLocation>
</comment>
<dbReference type="InterPro" id="IPR000301">
    <property type="entry name" value="Tetraspanin_animals"/>
</dbReference>
<evidence type="ECO:0000256" key="2">
    <source>
        <dbReference type="ARBA" id="ARBA00006840"/>
    </source>
</evidence>
<dbReference type="GO" id="GO:0005886">
    <property type="term" value="C:plasma membrane"/>
    <property type="evidence" value="ECO:0007669"/>
    <property type="project" value="TreeGrafter"/>
</dbReference>
<evidence type="ECO:0000313" key="9">
    <source>
        <dbReference type="RefSeq" id="XP_034253697.1"/>
    </source>
</evidence>
<feature type="disulfide bond" evidence="6">
    <location>
        <begin position="164"/>
        <end position="183"/>
    </location>
</feature>
<dbReference type="Gene3D" id="1.10.1450.10">
    <property type="entry name" value="Tetraspanin"/>
    <property type="match status" value="1"/>
</dbReference>
<evidence type="ECO:0000256" key="7">
    <source>
        <dbReference type="RuleBase" id="RU361218"/>
    </source>
</evidence>
<dbReference type="RefSeq" id="XP_034253697.1">
    <property type="nucleotide sequence ID" value="XM_034397806.1"/>
</dbReference>
<dbReference type="CDD" id="cd03127">
    <property type="entry name" value="tetraspanin_LEL"/>
    <property type="match status" value="1"/>
</dbReference>
<protein>
    <recommendedName>
        <fullName evidence="7">Tetraspanin</fullName>
    </recommendedName>
</protein>
<feature type="transmembrane region" description="Helical" evidence="7">
    <location>
        <begin position="69"/>
        <end position="92"/>
    </location>
</feature>
<gene>
    <name evidence="9" type="primary">LOC117652710</name>
</gene>
<dbReference type="PRINTS" id="PR00259">
    <property type="entry name" value="TMFOUR"/>
</dbReference>
<keyword evidence="5 7" id="KW-0472">Membrane</keyword>
<dbReference type="PANTHER" id="PTHR19282:SF555">
    <property type="entry name" value="TETRASPANIN-2A"/>
    <property type="match status" value="1"/>
</dbReference>
<organism evidence="9">
    <name type="scientific">Thrips palmi</name>
    <name type="common">Melon thrips</name>
    <dbReference type="NCBI Taxonomy" id="161013"/>
    <lineage>
        <taxon>Eukaryota</taxon>
        <taxon>Metazoa</taxon>
        <taxon>Ecdysozoa</taxon>
        <taxon>Arthropoda</taxon>
        <taxon>Hexapoda</taxon>
        <taxon>Insecta</taxon>
        <taxon>Pterygota</taxon>
        <taxon>Neoptera</taxon>
        <taxon>Paraneoptera</taxon>
        <taxon>Thysanoptera</taxon>
        <taxon>Terebrantia</taxon>
        <taxon>Thripoidea</taxon>
        <taxon>Thripidae</taxon>
        <taxon>Thrips</taxon>
    </lineage>
</organism>
<dbReference type="SUPFAM" id="SSF48652">
    <property type="entry name" value="Tetraspanin"/>
    <property type="match status" value="1"/>
</dbReference>
<keyword evidence="6" id="KW-1015">Disulfide bond</keyword>
<keyword evidence="3 7" id="KW-0812">Transmembrane</keyword>
<dbReference type="FunCoup" id="A0A6P9A6Z7">
    <property type="interactions" value="3"/>
</dbReference>
<reference evidence="9" key="1">
    <citation type="submission" date="2025-08" db="UniProtKB">
        <authorList>
            <consortium name="RefSeq"/>
        </authorList>
    </citation>
    <scope>IDENTIFICATION</scope>
    <source>
        <tissue evidence="9">Total insect</tissue>
    </source>
</reference>
<dbReference type="PANTHER" id="PTHR19282">
    <property type="entry name" value="TETRASPANIN"/>
    <property type="match status" value="1"/>
</dbReference>
<evidence type="ECO:0000256" key="6">
    <source>
        <dbReference type="PIRSR" id="PIRSR002419-1"/>
    </source>
</evidence>
<dbReference type="OrthoDB" id="10051670at2759"/>
<dbReference type="AlphaFoldDB" id="A0A6P9A6Z7"/>
<name>A0A6P9A6Z7_THRPL</name>
<accession>A0A6P9A6Z7</accession>
<evidence type="ECO:0000256" key="3">
    <source>
        <dbReference type="ARBA" id="ARBA00022692"/>
    </source>
</evidence>
<dbReference type="InParanoid" id="A0A6P9A6Z7"/>